<sequence length="776" mass="83305">MLLRRSILPVVAVVIAALAPTVVPAAHAAQPGNVEKCAFVQGERAHCVQVGIDLPTVPEVGGTAAISVEVAAQADVGEVAVTVDLPTTLRWDRAPEGFSTARVTGASPEAGGAVERASGALKLHSGQKVSLTGTVVAVAPGAAPVRAAVVGATRGQLDTASGSLAVTVGATRAESFQGYREAEVNAATAGPAVAVTRATPHLPHKSVGTAGLAKPAEIPADQQAQALTCVRGSWRYQDQNSQWHPSANFQVQLWRRTFVGPQLLTSDITDENGAYRVCSTAAAGADVYVRFVAENGKWSVVDGDNDPYAFVSRDIPRIGNGATVDLGALNPVDGNLMRALHAFDEVNDAKNWTPGDCWDARHTNCRVVQFRWTPTSTEGAFYRTEQNRVYLRADDPNFRSVVVHELGHAVMDEVYEDNYPRTENCSPHFLHRISHQTCAWTEGFADWYQAAVFNDPRYVGGPGFEVPLETPTWGSTLGTENWDNGDAVEGRVAGALIDLADQNPERYWDSYGEGAPNRLWETFLNHRSTTFNEYWRQRGQDQFDVSDGPQGSLYQSTIDYDYRNPLADNQALTRPEPTTPHNYRFRTTTVFWSAVAVRPPTGARYDLTVFGNRELNQQLASSTLGPDIVNFVAIDSNRRPLGEYFPQVRAVSGHGEYQIQLAQGASQLPPASSAQIAMGANDVVAVRDVCGVTPQQRITLTATPSDGGQDAELFLLASNPDQPASFVQNRAAAVAQAGGQGPGQPETLTHEATSTGCYGVVLVNRGGAGVYTLSRA</sequence>
<evidence type="ECO:0000313" key="2">
    <source>
        <dbReference type="EMBL" id="CCH31142.1"/>
    </source>
</evidence>
<feature type="chain" id="PRO_5003835779" description="Secreted protein" evidence="1">
    <location>
        <begin position="29"/>
        <end position="776"/>
    </location>
</feature>
<feature type="signal peptide" evidence="1">
    <location>
        <begin position="1"/>
        <end position="28"/>
    </location>
</feature>
<dbReference type="AlphaFoldDB" id="K0K0T8"/>
<evidence type="ECO:0008006" key="4">
    <source>
        <dbReference type="Google" id="ProtNLM"/>
    </source>
</evidence>
<dbReference type="STRING" id="1179773.BN6_38520"/>
<name>K0K0T8_SACES</name>
<gene>
    <name evidence="2" type="ordered locus">BN6_38520</name>
</gene>
<keyword evidence="3" id="KW-1185">Reference proteome</keyword>
<organism evidence="2 3">
    <name type="scientific">Saccharothrix espanaensis (strain ATCC 51144 / DSM 44229 / JCM 9112 / NBRC 15066 / NRRL 15764)</name>
    <dbReference type="NCBI Taxonomy" id="1179773"/>
    <lineage>
        <taxon>Bacteria</taxon>
        <taxon>Bacillati</taxon>
        <taxon>Actinomycetota</taxon>
        <taxon>Actinomycetes</taxon>
        <taxon>Pseudonocardiales</taxon>
        <taxon>Pseudonocardiaceae</taxon>
        <taxon>Saccharothrix</taxon>
    </lineage>
</organism>
<evidence type="ECO:0000256" key="1">
    <source>
        <dbReference type="SAM" id="SignalP"/>
    </source>
</evidence>
<dbReference type="EMBL" id="HE804045">
    <property type="protein sequence ID" value="CCH31142.1"/>
    <property type="molecule type" value="Genomic_DNA"/>
</dbReference>
<keyword evidence="1" id="KW-0732">Signal</keyword>
<protein>
    <recommendedName>
        <fullName evidence="4">Secreted protein</fullName>
    </recommendedName>
</protein>
<proteinExistence type="predicted"/>
<dbReference type="eggNOG" id="ENOG5033TFM">
    <property type="taxonomic scope" value="Bacteria"/>
</dbReference>
<reference evidence="2 3" key="1">
    <citation type="journal article" date="2012" name="BMC Genomics">
        <title>Complete genome sequence of Saccharothrix espanaensis DSM 44229T and comparison to the other completely sequenced Pseudonocardiaceae.</title>
        <authorList>
            <person name="Strobel T."/>
            <person name="Al-Dilaimi A."/>
            <person name="Blom J."/>
            <person name="Gessner A."/>
            <person name="Kalinowski J."/>
            <person name="Luzhetska M."/>
            <person name="Puhler A."/>
            <person name="Szczepanowski R."/>
            <person name="Bechthold A."/>
            <person name="Ruckert C."/>
        </authorList>
    </citation>
    <scope>NUCLEOTIDE SEQUENCE [LARGE SCALE GENOMIC DNA]</scope>
    <source>
        <strain evidence="3">ATCC 51144 / DSM 44229 / JCM 9112 / NBRC 15066 / NRRL 15764</strain>
    </source>
</reference>
<dbReference type="KEGG" id="sesp:BN6_38520"/>
<dbReference type="Proteomes" id="UP000006281">
    <property type="component" value="Chromosome"/>
</dbReference>
<evidence type="ECO:0000313" key="3">
    <source>
        <dbReference type="Proteomes" id="UP000006281"/>
    </source>
</evidence>
<accession>K0K0T8</accession>
<dbReference type="PATRIC" id="fig|1179773.3.peg.3854"/>
<dbReference type="HOGENOM" id="CLU_360513_0_0_11"/>